<accession>A0A6J4QBC6</accession>
<dbReference type="AlphaFoldDB" id="A0A6J4QBC6"/>
<proteinExistence type="predicted"/>
<evidence type="ECO:0000256" key="1">
    <source>
        <dbReference type="SAM" id="Phobius"/>
    </source>
</evidence>
<name>A0A6J4QBC6_9RHOB</name>
<protein>
    <submittedName>
        <fullName evidence="2">Uncharacterized protein</fullName>
    </submittedName>
</protein>
<sequence length="90" mass="9795">MAPHPPRPVFLAPASYRQKRLRDAARLLPALGAALLLVPLLWWPSDEPAGVSNSAALLYVFGIWAGLILGAFLLARALRPEEGDERAEEP</sequence>
<keyword evidence="1" id="KW-0472">Membrane</keyword>
<feature type="transmembrane region" description="Helical" evidence="1">
    <location>
        <begin position="27"/>
        <end position="44"/>
    </location>
</feature>
<keyword evidence="1" id="KW-0812">Transmembrane</keyword>
<evidence type="ECO:0000313" key="2">
    <source>
        <dbReference type="EMBL" id="CAA9439029.1"/>
    </source>
</evidence>
<organism evidence="2">
    <name type="scientific">uncultured Rubellimicrobium sp</name>
    <dbReference type="NCBI Taxonomy" id="543078"/>
    <lineage>
        <taxon>Bacteria</taxon>
        <taxon>Pseudomonadati</taxon>
        <taxon>Pseudomonadota</taxon>
        <taxon>Alphaproteobacteria</taxon>
        <taxon>Rhodobacterales</taxon>
        <taxon>Roseobacteraceae</taxon>
        <taxon>Rubellimicrobium</taxon>
        <taxon>environmental samples</taxon>
    </lineage>
</organism>
<dbReference type="EMBL" id="CADCUU010000504">
    <property type="protein sequence ID" value="CAA9439029.1"/>
    <property type="molecule type" value="Genomic_DNA"/>
</dbReference>
<reference evidence="2" key="1">
    <citation type="submission" date="2020-02" db="EMBL/GenBank/DDBJ databases">
        <authorList>
            <person name="Meier V. D."/>
        </authorList>
    </citation>
    <scope>NUCLEOTIDE SEQUENCE</scope>
    <source>
        <strain evidence="2">AVDCRST_MAG15</strain>
    </source>
</reference>
<keyword evidence="1" id="KW-1133">Transmembrane helix</keyword>
<gene>
    <name evidence="2" type="ORF">AVDCRST_MAG15-3396</name>
</gene>
<feature type="transmembrane region" description="Helical" evidence="1">
    <location>
        <begin position="56"/>
        <end position="78"/>
    </location>
</feature>